<dbReference type="Proteomes" id="UP000887565">
    <property type="component" value="Unplaced"/>
</dbReference>
<proteinExistence type="predicted"/>
<protein>
    <submittedName>
        <fullName evidence="2">Uncharacterized protein</fullName>
    </submittedName>
</protein>
<reference evidence="2" key="1">
    <citation type="submission" date="2022-11" db="UniProtKB">
        <authorList>
            <consortium name="WormBaseParasite"/>
        </authorList>
    </citation>
    <scope>IDENTIFICATION</scope>
</reference>
<sequence>MELNNDRPVQFLSSMPLGQSKKPSHLYHLLMHGLESSQRNSWPESATMFVPLRLFLRPTVVATTPPMITGDVSFDI</sequence>
<organism evidence="1 2">
    <name type="scientific">Romanomermis culicivorax</name>
    <name type="common">Nematode worm</name>
    <dbReference type="NCBI Taxonomy" id="13658"/>
    <lineage>
        <taxon>Eukaryota</taxon>
        <taxon>Metazoa</taxon>
        <taxon>Ecdysozoa</taxon>
        <taxon>Nematoda</taxon>
        <taxon>Enoplea</taxon>
        <taxon>Dorylaimia</taxon>
        <taxon>Mermithida</taxon>
        <taxon>Mermithoidea</taxon>
        <taxon>Mermithidae</taxon>
        <taxon>Romanomermis</taxon>
    </lineage>
</organism>
<evidence type="ECO:0000313" key="2">
    <source>
        <dbReference type="WBParaSite" id="nRc.2.0.1.t04870-RA"/>
    </source>
</evidence>
<accession>A0A915HU04</accession>
<keyword evidence="1" id="KW-1185">Reference proteome</keyword>
<name>A0A915HU04_ROMCU</name>
<dbReference type="WBParaSite" id="nRc.2.0.1.t04870-RA">
    <property type="protein sequence ID" value="nRc.2.0.1.t04870-RA"/>
    <property type="gene ID" value="nRc.2.0.1.g04870"/>
</dbReference>
<evidence type="ECO:0000313" key="1">
    <source>
        <dbReference type="Proteomes" id="UP000887565"/>
    </source>
</evidence>
<dbReference type="AlphaFoldDB" id="A0A915HU04"/>